<name>A0A518B625_9BACT</name>
<gene>
    <name evidence="3" type="ORF">Pan216_32950</name>
</gene>
<keyword evidence="4" id="KW-1185">Reference proteome</keyword>
<dbReference type="OrthoDB" id="345640at2"/>
<dbReference type="Pfam" id="PF09850">
    <property type="entry name" value="DotU"/>
    <property type="match status" value="1"/>
</dbReference>
<dbReference type="InterPro" id="IPR017732">
    <property type="entry name" value="T4/T6SS_DotU"/>
</dbReference>
<dbReference type="Gene3D" id="1.25.40.590">
    <property type="entry name" value="Type IV / VI secretion system, DotU"/>
    <property type="match status" value="1"/>
</dbReference>
<evidence type="ECO:0000313" key="3">
    <source>
        <dbReference type="EMBL" id="QDU62428.1"/>
    </source>
</evidence>
<reference evidence="3 4" key="1">
    <citation type="submission" date="2019-02" db="EMBL/GenBank/DDBJ databases">
        <title>Deep-cultivation of Planctomycetes and their phenomic and genomic characterization uncovers novel biology.</title>
        <authorList>
            <person name="Wiegand S."/>
            <person name="Jogler M."/>
            <person name="Boedeker C."/>
            <person name="Pinto D."/>
            <person name="Vollmers J."/>
            <person name="Rivas-Marin E."/>
            <person name="Kohn T."/>
            <person name="Peeters S.H."/>
            <person name="Heuer A."/>
            <person name="Rast P."/>
            <person name="Oberbeckmann S."/>
            <person name="Bunk B."/>
            <person name="Jeske O."/>
            <person name="Meyerdierks A."/>
            <person name="Storesund J.E."/>
            <person name="Kallscheuer N."/>
            <person name="Luecker S."/>
            <person name="Lage O.M."/>
            <person name="Pohl T."/>
            <person name="Merkel B.J."/>
            <person name="Hornburger P."/>
            <person name="Mueller R.-W."/>
            <person name="Bruemmer F."/>
            <person name="Labrenz M."/>
            <person name="Spormann A.M."/>
            <person name="Op den Camp H."/>
            <person name="Overmann J."/>
            <person name="Amann R."/>
            <person name="Jetten M.S.M."/>
            <person name="Mascher T."/>
            <person name="Medema M.H."/>
            <person name="Devos D.P."/>
            <person name="Kaster A.-K."/>
            <person name="Ovreas L."/>
            <person name="Rohde M."/>
            <person name="Galperin M.Y."/>
            <person name="Jogler C."/>
        </authorList>
    </citation>
    <scope>NUCLEOTIDE SEQUENCE [LARGE SCALE GENOMIC DNA]</scope>
    <source>
        <strain evidence="3 4">Pan216</strain>
    </source>
</reference>
<sequence length="230" mass="26045">MRTELGDLVNPIINRGLSLKRRLDRGESPDLETEHAVLKGLLLSEIESKRWIDFGGDASATTFSSGESIAEVSRPGPEQFLGVRYALVCWLDEMFILDSPWGSSWNERKLEASLYGTNDRAWRFWEQARLAESRPGTDALECYFLCVVLGFRGELREHPDRLRSWISAGRARIAKSQRRTWAAPPEIDPPTNVPPLRARDRLQRMVVIAGATLLLVIPIVTFMIVDQLGR</sequence>
<dbReference type="RefSeq" id="WP_145259174.1">
    <property type="nucleotide sequence ID" value="NZ_CP036279.1"/>
</dbReference>
<feature type="transmembrane region" description="Helical" evidence="1">
    <location>
        <begin position="205"/>
        <end position="225"/>
    </location>
</feature>
<dbReference type="PANTHER" id="PTHR38033:SF1">
    <property type="entry name" value="DOTU FAMILY TYPE IV_VI SECRETION SYSTEM PROTEIN"/>
    <property type="match status" value="1"/>
</dbReference>
<evidence type="ECO:0000259" key="2">
    <source>
        <dbReference type="Pfam" id="PF09850"/>
    </source>
</evidence>
<evidence type="ECO:0000256" key="1">
    <source>
        <dbReference type="SAM" id="Phobius"/>
    </source>
</evidence>
<accession>A0A518B625</accession>
<organism evidence="3 4">
    <name type="scientific">Kolteria novifilia</name>
    <dbReference type="NCBI Taxonomy" id="2527975"/>
    <lineage>
        <taxon>Bacteria</taxon>
        <taxon>Pseudomonadati</taxon>
        <taxon>Planctomycetota</taxon>
        <taxon>Planctomycetia</taxon>
        <taxon>Kolteriales</taxon>
        <taxon>Kolteriaceae</taxon>
        <taxon>Kolteria</taxon>
    </lineage>
</organism>
<feature type="domain" description="Type IV / VI secretion system DotU" evidence="2">
    <location>
        <begin position="76"/>
        <end position="217"/>
    </location>
</feature>
<dbReference type="AlphaFoldDB" id="A0A518B625"/>
<protein>
    <recommendedName>
        <fullName evidence="2">Type IV / VI secretion system DotU domain-containing protein</fullName>
    </recommendedName>
</protein>
<keyword evidence="1" id="KW-0472">Membrane</keyword>
<proteinExistence type="predicted"/>
<evidence type="ECO:0000313" key="4">
    <source>
        <dbReference type="Proteomes" id="UP000317093"/>
    </source>
</evidence>
<keyword evidence="1" id="KW-1133">Transmembrane helix</keyword>
<dbReference type="EMBL" id="CP036279">
    <property type="protein sequence ID" value="QDU62428.1"/>
    <property type="molecule type" value="Genomic_DNA"/>
</dbReference>
<dbReference type="PANTHER" id="PTHR38033">
    <property type="entry name" value="MEMBRANE PROTEIN-RELATED"/>
    <property type="match status" value="1"/>
</dbReference>
<dbReference type="InterPro" id="IPR038522">
    <property type="entry name" value="T4/T6SS_DotU_sf"/>
</dbReference>
<keyword evidence="1" id="KW-0812">Transmembrane</keyword>
<dbReference type="KEGG" id="knv:Pan216_32950"/>
<dbReference type="Proteomes" id="UP000317093">
    <property type="component" value="Chromosome"/>
</dbReference>